<proteinExistence type="predicted"/>
<gene>
    <name evidence="2" type="ORF">WMO24_11655</name>
</gene>
<keyword evidence="3" id="KW-1185">Reference proteome</keyword>
<dbReference type="SUPFAM" id="SSF56281">
    <property type="entry name" value="Metallo-hydrolase/oxidoreductase"/>
    <property type="match status" value="1"/>
</dbReference>
<dbReference type="Proteomes" id="UP001477672">
    <property type="component" value="Unassembled WGS sequence"/>
</dbReference>
<organism evidence="2 3">
    <name type="scientific">Ruthenibacterium intestinale</name>
    <dbReference type="NCBI Taxonomy" id="3133163"/>
    <lineage>
        <taxon>Bacteria</taxon>
        <taxon>Bacillati</taxon>
        <taxon>Bacillota</taxon>
        <taxon>Clostridia</taxon>
        <taxon>Eubacteriales</taxon>
        <taxon>Oscillospiraceae</taxon>
        <taxon>Ruthenibacterium</taxon>
    </lineage>
</organism>
<evidence type="ECO:0000313" key="2">
    <source>
        <dbReference type="EMBL" id="MEQ2521077.1"/>
    </source>
</evidence>
<feature type="domain" description="Metallo-beta-lactamase" evidence="1">
    <location>
        <begin position="23"/>
        <end position="198"/>
    </location>
</feature>
<dbReference type="SMART" id="SM00849">
    <property type="entry name" value="Lactamase_B"/>
    <property type="match status" value="1"/>
</dbReference>
<dbReference type="InterPro" id="IPR050855">
    <property type="entry name" value="NDM-1-like"/>
</dbReference>
<sequence>MKHRVFALDDHTWRIQEYDDQICVYMYLLEGEREAALIDTGMGMIDLRNLAESLTQKPLKVLNTHGHFDHARGNSAFDCSFIHEEDIPVYRAYCGGELQTFFPQYSFPAPTDRLAAMHDGDVFDLGGRTLQIIHTPGHTVGSVCILDRERRWLFTGDTCCKADVLLNLPYAASVEQYRNSMARLQRLRSCYDITWPAHHQVPVRPEILDQFLQAAQLLCGKQAEGDSLNTVFGPCKRFAIGEIAVVY</sequence>
<evidence type="ECO:0000259" key="1">
    <source>
        <dbReference type="SMART" id="SM00849"/>
    </source>
</evidence>
<name>A0ABV1GGV5_9FIRM</name>
<dbReference type="PANTHER" id="PTHR42951">
    <property type="entry name" value="METALLO-BETA-LACTAMASE DOMAIN-CONTAINING"/>
    <property type="match status" value="1"/>
</dbReference>
<dbReference type="InterPro" id="IPR001279">
    <property type="entry name" value="Metallo-B-lactamas"/>
</dbReference>
<dbReference type="EMBL" id="JBBMFA010000101">
    <property type="protein sequence ID" value="MEQ2521077.1"/>
    <property type="molecule type" value="Genomic_DNA"/>
</dbReference>
<evidence type="ECO:0000313" key="3">
    <source>
        <dbReference type="Proteomes" id="UP001477672"/>
    </source>
</evidence>
<accession>A0ABV1GGV5</accession>
<reference evidence="2 3" key="1">
    <citation type="submission" date="2024-03" db="EMBL/GenBank/DDBJ databases">
        <title>Human intestinal bacterial collection.</title>
        <authorList>
            <person name="Pauvert C."/>
            <person name="Hitch T.C.A."/>
            <person name="Clavel T."/>
        </authorList>
    </citation>
    <scope>NUCLEOTIDE SEQUENCE [LARGE SCALE GENOMIC DNA]</scope>
    <source>
        <strain evidence="2 3">CLA-JM-H11</strain>
    </source>
</reference>
<dbReference type="RefSeq" id="WP_349216618.1">
    <property type="nucleotide sequence ID" value="NZ_JBBMFA010000101.1"/>
</dbReference>
<dbReference type="Gene3D" id="3.60.15.10">
    <property type="entry name" value="Ribonuclease Z/Hydroxyacylglutathione hydrolase-like"/>
    <property type="match status" value="1"/>
</dbReference>
<protein>
    <submittedName>
        <fullName evidence="2">MBL fold metallo-hydrolase</fullName>
    </submittedName>
</protein>
<comment type="caution">
    <text evidence="2">The sequence shown here is derived from an EMBL/GenBank/DDBJ whole genome shotgun (WGS) entry which is preliminary data.</text>
</comment>
<dbReference type="InterPro" id="IPR036866">
    <property type="entry name" value="RibonucZ/Hydroxyglut_hydro"/>
</dbReference>
<dbReference type="PANTHER" id="PTHR42951:SF22">
    <property type="entry name" value="METALLO BETA-LACTAMASE SUPERFAMILY LIPOPROTEIN"/>
    <property type="match status" value="1"/>
</dbReference>
<dbReference type="Pfam" id="PF00753">
    <property type="entry name" value="Lactamase_B"/>
    <property type="match status" value="1"/>
</dbReference>